<feature type="active site" evidence="7">
    <location>
        <position position="114"/>
    </location>
</feature>
<dbReference type="Gene3D" id="3.90.132.10">
    <property type="entry name" value="Leishmanolysin , domain 2"/>
    <property type="match status" value="1"/>
</dbReference>
<protein>
    <submittedName>
        <fullName evidence="9">Leishmanolysin family protein, putative</fullName>
        <ecNumber evidence="9">3.4.21.75</ecNumber>
        <ecNumber evidence="9">3.4.24.36</ecNumber>
    </submittedName>
</protein>
<keyword evidence="6 8" id="KW-0482">Metalloprotease</keyword>
<dbReference type="EMBL" id="GL984199">
    <property type="protein sequence ID" value="EGR28962.1"/>
    <property type="molecule type" value="Genomic_DNA"/>
</dbReference>
<dbReference type="AlphaFoldDB" id="G0R0P7"/>
<dbReference type="InterPro" id="IPR006212">
    <property type="entry name" value="Furin_repeat"/>
</dbReference>
<comment type="similarity">
    <text evidence="1">Belongs to the peptidase M8 family.</text>
</comment>
<evidence type="ECO:0000256" key="7">
    <source>
        <dbReference type="PIRSR" id="PIRSR601577-1"/>
    </source>
</evidence>
<dbReference type="STRING" id="857967.G0R0P7"/>
<dbReference type="GO" id="GO:0006508">
    <property type="term" value="P:proteolysis"/>
    <property type="evidence" value="ECO:0007669"/>
    <property type="project" value="UniProtKB-KW"/>
</dbReference>
<evidence type="ECO:0000256" key="6">
    <source>
        <dbReference type="ARBA" id="ARBA00023049"/>
    </source>
</evidence>
<dbReference type="InParanoid" id="G0R0P7"/>
<dbReference type="PANTHER" id="PTHR10942:SF0">
    <property type="entry name" value="LEISHMANOLYSIN-LIKE PEPTIDASE"/>
    <property type="match status" value="1"/>
</dbReference>
<sequence length="510" mass="57174">MDIAKLYFQKLLKVYPIQGNNKFPYNSKLWNLDCEGVRIPTSAVTIGIPNSDLNIYVIAKNKPQDGDLANALVCAHNEQHLRPSFGRIQFNLGLVGINDDNESFENDVETTVHEIIHILGFSGFQMQLWIDPDTGKYYGQYGLHKITRDVIYRGLKTQIVFSKNILLTARKYYNCPTMEGMQLENEGGAGSLGSHWEQLIVQNEMMMSSEVITDAQLSVHTIALLDWLSKQMADNLYWGKGKGCSFVIQGCYSKQSFHEFPQQLKVQCSFENDGYGEPATTPYLDKCMMKSIYGENLCTSFKNNFKNKNVDIKLEAYGVNSKCFTSTSTNGVKFINDIQKRCHIYKCSSDMKSIIISLPQINRQIICTKQGEVMPINPKNDSFGKIVCPSSFVQFCDSVPLCINHCSSVGICVRGYCLCLPGWAGIDCSVRCNYVVQNGVCVNNCTGNLVISPDRSCQMICPNGYYRHGKICQQCDASCKRCNGESANDCTVCQFLTTLNKNGQCVPLYI</sequence>
<dbReference type="SUPFAM" id="SSF57184">
    <property type="entry name" value="Growth factor receptor domain"/>
    <property type="match status" value="1"/>
</dbReference>
<dbReference type="GO" id="GO:0007155">
    <property type="term" value="P:cell adhesion"/>
    <property type="evidence" value="ECO:0007669"/>
    <property type="project" value="InterPro"/>
</dbReference>
<dbReference type="EC" id="3.4.24.36" evidence="9"/>
<keyword evidence="4 9" id="KW-0378">Hydrolase</keyword>
<dbReference type="GO" id="GO:0004252">
    <property type="term" value="F:serine-type endopeptidase activity"/>
    <property type="evidence" value="ECO:0007669"/>
    <property type="project" value="UniProtKB-EC"/>
</dbReference>
<dbReference type="Gene3D" id="3.10.170.20">
    <property type="match status" value="1"/>
</dbReference>
<feature type="binding site" evidence="8">
    <location>
        <position position="117"/>
    </location>
    <ligand>
        <name>Zn(2+)</name>
        <dbReference type="ChEBI" id="CHEBI:29105"/>
        <note>catalytic</note>
    </ligand>
</feature>
<evidence type="ECO:0000256" key="5">
    <source>
        <dbReference type="ARBA" id="ARBA00022833"/>
    </source>
</evidence>
<dbReference type="OrthoDB" id="311195at2759"/>
<evidence type="ECO:0000256" key="2">
    <source>
        <dbReference type="ARBA" id="ARBA00022670"/>
    </source>
</evidence>
<dbReference type="InterPro" id="IPR001577">
    <property type="entry name" value="Peptidase_M8"/>
</dbReference>
<evidence type="ECO:0000256" key="4">
    <source>
        <dbReference type="ARBA" id="ARBA00022801"/>
    </source>
</evidence>
<dbReference type="Pfam" id="PF01457">
    <property type="entry name" value="Peptidase_M8"/>
    <property type="match status" value="1"/>
</dbReference>
<keyword evidence="10" id="KW-1185">Reference proteome</keyword>
<dbReference type="Gene3D" id="2.10.25.10">
    <property type="entry name" value="Laminin"/>
    <property type="match status" value="1"/>
</dbReference>
<dbReference type="SMART" id="SM00261">
    <property type="entry name" value="FU"/>
    <property type="match status" value="1"/>
</dbReference>
<feature type="binding site" evidence="8">
    <location>
        <position position="195"/>
    </location>
    <ligand>
        <name>Zn(2+)</name>
        <dbReference type="ChEBI" id="CHEBI:29105"/>
        <note>catalytic</note>
    </ligand>
</feature>
<dbReference type="RefSeq" id="XP_004030198.1">
    <property type="nucleotide sequence ID" value="XM_004030150.1"/>
</dbReference>
<evidence type="ECO:0000256" key="8">
    <source>
        <dbReference type="PIRSR" id="PIRSR601577-2"/>
    </source>
</evidence>
<organism evidence="9 10">
    <name type="scientific">Ichthyophthirius multifiliis</name>
    <name type="common">White spot disease agent</name>
    <name type="synonym">Ich</name>
    <dbReference type="NCBI Taxonomy" id="5932"/>
    <lineage>
        <taxon>Eukaryota</taxon>
        <taxon>Sar</taxon>
        <taxon>Alveolata</taxon>
        <taxon>Ciliophora</taxon>
        <taxon>Intramacronucleata</taxon>
        <taxon>Oligohymenophorea</taxon>
        <taxon>Hymenostomatida</taxon>
        <taxon>Ophryoglenina</taxon>
        <taxon>Ichthyophthirius</taxon>
    </lineage>
</organism>
<reference evidence="9 10" key="1">
    <citation type="submission" date="2011-07" db="EMBL/GenBank/DDBJ databases">
        <authorList>
            <person name="Coyne R."/>
            <person name="Brami D."/>
            <person name="Johnson J."/>
            <person name="Hostetler J."/>
            <person name="Hannick L."/>
            <person name="Clark T."/>
            <person name="Cassidy-Hanley D."/>
            <person name="Inman J."/>
        </authorList>
    </citation>
    <scope>NUCLEOTIDE SEQUENCE [LARGE SCALE GENOMIC DNA]</scope>
    <source>
        <strain evidence="9 10">G5</strain>
    </source>
</reference>
<dbReference type="Pfam" id="PF23106">
    <property type="entry name" value="EGF_Teneurin"/>
    <property type="match status" value="1"/>
</dbReference>
<dbReference type="GO" id="GO:0046872">
    <property type="term" value="F:metal ion binding"/>
    <property type="evidence" value="ECO:0007669"/>
    <property type="project" value="UniProtKB-KW"/>
</dbReference>
<dbReference type="SUPFAM" id="SSF55486">
    <property type="entry name" value="Metalloproteases ('zincins'), catalytic domain"/>
    <property type="match status" value="1"/>
</dbReference>
<dbReference type="GO" id="GO:0004222">
    <property type="term" value="F:metalloendopeptidase activity"/>
    <property type="evidence" value="ECO:0007669"/>
    <property type="project" value="InterPro"/>
</dbReference>
<evidence type="ECO:0000256" key="3">
    <source>
        <dbReference type="ARBA" id="ARBA00022723"/>
    </source>
</evidence>
<keyword evidence="2" id="KW-0645">Protease</keyword>
<evidence type="ECO:0000256" key="1">
    <source>
        <dbReference type="ARBA" id="ARBA00005860"/>
    </source>
</evidence>
<accession>G0R0P7</accession>
<dbReference type="EC" id="3.4.21.75" evidence="9"/>
<gene>
    <name evidence="9" type="ORF">IMG5_166050</name>
</gene>
<dbReference type="GO" id="GO:0005737">
    <property type="term" value="C:cytoplasm"/>
    <property type="evidence" value="ECO:0007669"/>
    <property type="project" value="TreeGrafter"/>
</dbReference>
<keyword evidence="5 8" id="KW-0862">Zinc</keyword>
<dbReference type="PANTHER" id="PTHR10942">
    <property type="entry name" value="LEISHMANOLYSIN-LIKE PEPTIDASE"/>
    <property type="match status" value="1"/>
</dbReference>
<keyword evidence="3 8" id="KW-0479">Metal-binding</keyword>
<dbReference type="InterPro" id="IPR009030">
    <property type="entry name" value="Growth_fac_rcpt_cys_sf"/>
</dbReference>
<comment type="cofactor">
    <cofactor evidence="8">
        <name>Zn(2+)</name>
        <dbReference type="ChEBI" id="CHEBI:29105"/>
    </cofactor>
    <text evidence="8">Binds 1 zinc ion per subunit.</text>
</comment>
<feature type="binding site" evidence="8">
    <location>
        <position position="113"/>
    </location>
    <ligand>
        <name>Zn(2+)</name>
        <dbReference type="ChEBI" id="CHEBI:29105"/>
        <note>catalytic</note>
    </ligand>
</feature>
<dbReference type="Proteomes" id="UP000008983">
    <property type="component" value="Unassembled WGS sequence"/>
</dbReference>
<name>G0R0P7_ICHMU</name>
<evidence type="ECO:0000313" key="9">
    <source>
        <dbReference type="EMBL" id="EGR28962.1"/>
    </source>
</evidence>
<dbReference type="GeneID" id="14905050"/>
<dbReference type="OMA" id="CINGKVI"/>
<dbReference type="eggNOG" id="KOG2556">
    <property type="taxonomic scope" value="Eukaryota"/>
</dbReference>
<evidence type="ECO:0000313" key="10">
    <source>
        <dbReference type="Proteomes" id="UP000008983"/>
    </source>
</evidence>
<dbReference type="GO" id="GO:0016020">
    <property type="term" value="C:membrane"/>
    <property type="evidence" value="ECO:0007669"/>
    <property type="project" value="InterPro"/>
</dbReference>
<proteinExistence type="inferred from homology"/>
<dbReference type="CDD" id="cd00064">
    <property type="entry name" value="FU"/>
    <property type="match status" value="1"/>
</dbReference>